<comment type="similarity">
    <text evidence="1">Belongs to the isocitrate and isopropylmalate dehydrogenases family.</text>
</comment>
<dbReference type="EMBL" id="QMIG01000011">
    <property type="protein sequence ID" value="RAW13815.1"/>
    <property type="molecule type" value="Genomic_DNA"/>
</dbReference>
<reference evidence="5 6" key="1">
    <citation type="submission" date="2018-06" db="EMBL/GenBank/DDBJ databases">
        <title>Phytoactinopolyspora halophila sp. nov., a novel halophilic actinomycete isolated from a saline soil in China.</title>
        <authorList>
            <person name="Tang S.-K."/>
        </authorList>
    </citation>
    <scope>NUCLEOTIDE SEQUENCE [LARGE SCALE GENOMIC DNA]</scope>
    <source>
        <strain evidence="5 6">YIM 96934</strain>
    </source>
</reference>
<dbReference type="Gene3D" id="3.40.718.10">
    <property type="entry name" value="Isopropylmalate Dehydrogenase"/>
    <property type="match status" value="1"/>
</dbReference>
<dbReference type="SUPFAM" id="SSF53659">
    <property type="entry name" value="Isocitrate/Isopropylmalate dehydrogenase-like"/>
    <property type="match status" value="1"/>
</dbReference>
<dbReference type="PANTHER" id="PTHR11835">
    <property type="entry name" value="DECARBOXYLATING DEHYDROGENASES-ISOCITRATE, ISOPROPYLMALATE, TARTRATE"/>
    <property type="match status" value="1"/>
</dbReference>
<keyword evidence="6" id="KW-1185">Reference proteome</keyword>
<feature type="region of interest" description="Disordered" evidence="3">
    <location>
        <begin position="356"/>
        <end position="377"/>
    </location>
</feature>
<dbReference type="PANTHER" id="PTHR11835:SF34">
    <property type="entry name" value="ISOCITRATE DEHYDROGENASE [NAD] SUBUNIT ALPHA, MITOCHONDRIAL"/>
    <property type="match status" value="1"/>
</dbReference>
<proteinExistence type="inferred from homology"/>
<dbReference type="GO" id="GO:0006099">
    <property type="term" value="P:tricarboxylic acid cycle"/>
    <property type="evidence" value="ECO:0007669"/>
    <property type="project" value="TreeGrafter"/>
</dbReference>
<evidence type="ECO:0000313" key="6">
    <source>
        <dbReference type="Proteomes" id="UP000250462"/>
    </source>
</evidence>
<dbReference type="AlphaFoldDB" id="A0A329QN73"/>
<comment type="caution">
    <text evidence="5">The sequence shown here is derived from an EMBL/GenBank/DDBJ whole genome shotgun (WGS) entry which is preliminary data.</text>
</comment>
<organism evidence="5 6">
    <name type="scientific">Phytoactinopolyspora halophila</name>
    <dbReference type="NCBI Taxonomy" id="1981511"/>
    <lineage>
        <taxon>Bacteria</taxon>
        <taxon>Bacillati</taxon>
        <taxon>Actinomycetota</taxon>
        <taxon>Actinomycetes</taxon>
        <taxon>Jiangellales</taxon>
        <taxon>Jiangellaceae</taxon>
        <taxon>Phytoactinopolyspora</taxon>
    </lineage>
</organism>
<keyword evidence="2" id="KW-0560">Oxidoreductase</keyword>
<dbReference type="GO" id="GO:0006102">
    <property type="term" value="P:isocitrate metabolic process"/>
    <property type="evidence" value="ECO:0007669"/>
    <property type="project" value="TreeGrafter"/>
</dbReference>
<dbReference type="SMART" id="SM01329">
    <property type="entry name" value="Iso_dh"/>
    <property type="match status" value="1"/>
</dbReference>
<evidence type="ECO:0000259" key="4">
    <source>
        <dbReference type="SMART" id="SM01329"/>
    </source>
</evidence>
<evidence type="ECO:0000256" key="3">
    <source>
        <dbReference type="SAM" id="MobiDB-lite"/>
    </source>
</evidence>
<evidence type="ECO:0000256" key="1">
    <source>
        <dbReference type="ARBA" id="ARBA00007769"/>
    </source>
</evidence>
<gene>
    <name evidence="5" type="ORF">DPM12_12495</name>
</gene>
<dbReference type="InterPro" id="IPR024084">
    <property type="entry name" value="IsoPropMal-DH-like_dom"/>
</dbReference>
<dbReference type="Pfam" id="PF00180">
    <property type="entry name" value="Iso_dh"/>
    <property type="match status" value="1"/>
</dbReference>
<evidence type="ECO:0000256" key="2">
    <source>
        <dbReference type="ARBA" id="ARBA00023002"/>
    </source>
</evidence>
<dbReference type="Proteomes" id="UP000250462">
    <property type="component" value="Unassembled WGS sequence"/>
</dbReference>
<feature type="compositionally biased region" description="Basic and acidic residues" evidence="3">
    <location>
        <begin position="362"/>
        <end position="377"/>
    </location>
</feature>
<sequence length="377" mass="38597">MPSGMPNGSPGQGRPVEICVIPGDGVGVEVIAAACRVLDAVTRAGGPRWVRTEHAAGYAAYRETGEPLPRATVEAAQQADGVLVGAMDAARIPGGLPQPIRALRRELETVASLRRCRTLPGVPAPSGPLDVMVVRELTEGFYAGVEYPVGNDGACAVRVVTREASARAARIALQCARERSCKVTAVHKRGAMPLTDSLFLTAVSEQASSFPDVEYETKNVDACAMEMVRAPQAFDTILCTNAFGDILSDLAAGLAGGLGLAASGCVGDRWAYFEPLHGTAPDIAGQGVANPLAAILSAALMLAHLGHHSWSTVVEESVADVLGAGGPLTADLGGDATTSDVAGAVCRRVVARAAGLAAAGRADADRAKAGDDADRGD</sequence>
<accession>A0A329QN73</accession>
<protein>
    <submittedName>
        <fullName evidence="5">NAD-dependent isocitrate dehydrogenase</fullName>
    </submittedName>
</protein>
<dbReference type="GO" id="GO:0004449">
    <property type="term" value="F:isocitrate dehydrogenase (NAD+) activity"/>
    <property type="evidence" value="ECO:0007669"/>
    <property type="project" value="TreeGrafter"/>
</dbReference>
<feature type="domain" description="Isopropylmalate dehydrogenase-like" evidence="4">
    <location>
        <begin position="17"/>
        <end position="345"/>
    </location>
</feature>
<evidence type="ECO:0000313" key="5">
    <source>
        <dbReference type="EMBL" id="RAW13815.1"/>
    </source>
</evidence>
<name>A0A329QN73_9ACTN</name>